<evidence type="ECO:0000259" key="3">
    <source>
        <dbReference type="PROSITE" id="PS50404"/>
    </source>
</evidence>
<dbReference type="Gene3D" id="1.20.1050.10">
    <property type="match status" value="1"/>
</dbReference>
<feature type="domain" description="GST N-terminal" evidence="3">
    <location>
        <begin position="4"/>
        <end position="88"/>
    </location>
</feature>
<comment type="similarity">
    <text evidence="1 2">Belongs to the GST superfamily.</text>
</comment>
<feature type="domain" description="GST C-terminal" evidence="4">
    <location>
        <begin position="94"/>
        <end position="220"/>
    </location>
</feature>
<dbReference type="PANTHER" id="PTHR44051:SF8">
    <property type="entry name" value="GLUTATHIONE S-TRANSFERASE GSTA"/>
    <property type="match status" value="1"/>
</dbReference>
<evidence type="ECO:0000256" key="1">
    <source>
        <dbReference type="ARBA" id="ARBA00007409"/>
    </source>
</evidence>
<accession>A0A507E1W9</accession>
<dbReference type="SFLD" id="SFLDG01151">
    <property type="entry name" value="Main.2:_Nu-like"/>
    <property type="match status" value="1"/>
</dbReference>
<dbReference type="SFLD" id="SFLDG01150">
    <property type="entry name" value="Main.1:_Beta-like"/>
    <property type="match status" value="1"/>
</dbReference>
<evidence type="ECO:0000313" key="5">
    <source>
        <dbReference type="EMBL" id="TPX57762.1"/>
    </source>
</evidence>
<dbReference type="PROSITE" id="PS50404">
    <property type="entry name" value="GST_NTER"/>
    <property type="match status" value="1"/>
</dbReference>
<dbReference type="SFLD" id="SFLDG00358">
    <property type="entry name" value="Main_(cytGST)"/>
    <property type="match status" value="1"/>
</dbReference>
<dbReference type="CDD" id="cd03048">
    <property type="entry name" value="GST_N_Ure2p_like"/>
    <property type="match status" value="1"/>
</dbReference>
<dbReference type="InterPro" id="IPR004046">
    <property type="entry name" value="GST_C"/>
</dbReference>
<dbReference type="PROSITE" id="PS50405">
    <property type="entry name" value="GST_CTER"/>
    <property type="match status" value="1"/>
</dbReference>
<dbReference type="Pfam" id="PF00043">
    <property type="entry name" value="GST_C"/>
    <property type="match status" value="1"/>
</dbReference>
<name>A0A507E1W9_9FUNG</name>
<reference evidence="5 6" key="1">
    <citation type="journal article" date="2019" name="Sci. Rep.">
        <title>Comparative genomics of chytrid fungi reveal insights into the obligate biotrophic and pathogenic lifestyle of Synchytrium endobioticum.</title>
        <authorList>
            <person name="van de Vossenberg B.T.L.H."/>
            <person name="Warris S."/>
            <person name="Nguyen H.D.T."/>
            <person name="van Gent-Pelzer M.P.E."/>
            <person name="Joly D.L."/>
            <person name="van de Geest H.C."/>
            <person name="Bonants P.J.M."/>
            <person name="Smith D.S."/>
            <person name="Levesque C.A."/>
            <person name="van der Lee T.A.J."/>
        </authorList>
    </citation>
    <scope>NUCLEOTIDE SEQUENCE [LARGE SCALE GENOMIC DNA]</scope>
    <source>
        <strain evidence="5 6">CBS 809.83</strain>
    </source>
</reference>
<dbReference type="SUPFAM" id="SSF47616">
    <property type="entry name" value="GST C-terminal domain-like"/>
    <property type="match status" value="1"/>
</dbReference>
<keyword evidence="6" id="KW-1185">Reference proteome</keyword>
<gene>
    <name evidence="5" type="ORF">PhCBS80983_g03583</name>
</gene>
<dbReference type="Proteomes" id="UP000318582">
    <property type="component" value="Unassembled WGS sequence"/>
</dbReference>
<dbReference type="EMBL" id="QEAQ01000047">
    <property type="protein sequence ID" value="TPX57762.1"/>
    <property type="molecule type" value="Genomic_DNA"/>
</dbReference>
<dbReference type="InterPro" id="IPR036282">
    <property type="entry name" value="Glutathione-S-Trfase_C_sf"/>
</dbReference>
<dbReference type="InterPro" id="IPR036249">
    <property type="entry name" value="Thioredoxin-like_sf"/>
</dbReference>
<evidence type="ECO:0008006" key="7">
    <source>
        <dbReference type="Google" id="ProtNLM"/>
    </source>
</evidence>
<dbReference type="PANTHER" id="PTHR44051">
    <property type="entry name" value="GLUTATHIONE S-TRANSFERASE-RELATED"/>
    <property type="match status" value="1"/>
</dbReference>
<dbReference type="SFLD" id="SFLDS00019">
    <property type="entry name" value="Glutathione_Transferase_(cytos"/>
    <property type="match status" value="1"/>
</dbReference>
<sequence length="243" mass="27603">MSSTPSLTLYTVGTPNGQKASIALEELGLPYKTHKIEFSKNEQKEEWFLRINPNGRIPALVDNGRGDFPVMESGAILLYLAEHYDPNHLLLAKDANKRSEAIQWLMWQMGGLGPMQGQANHFFRYAPEKIPYGIKRYQDETKRLYSVMERALSDDRDYLVGDYSLADIACFGWVAAHNWAGVGLEEFPKVDAWLHRVAQRPAVRKGMDVPDKNDLIDRDFAVDKDADKKAAEASKWIMDSLKK</sequence>
<dbReference type="InterPro" id="IPR004045">
    <property type="entry name" value="Glutathione_S-Trfase_N"/>
</dbReference>
<evidence type="ECO:0000313" key="6">
    <source>
        <dbReference type="Proteomes" id="UP000318582"/>
    </source>
</evidence>
<dbReference type="InterPro" id="IPR040079">
    <property type="entry name" value="Glutathione_S-Trfase"/>
</dbReference>
<evidence type="ECO:0000256" key="2">
    <source>
        <dbReference type="RuleBase" id="RU003494"/>
    </source>
</evidence>
<dbReference type="SUPFAM" id="SSF52833">
    <property type="entry name" value="Thioredoxin-like"/>
    <property type="match status" value="1"/>
</dbReference>
<proteinExistence type="inferred from homology"/>
<protein>
    <recommendedName>
        <fullName evidence="7">Glutathione transferase</fullName>
    </recommendedName>
</protein>
<dbReference type="STRING" id="109895.A0A507E1W9"/>
<dbReference type="CDD" id="cd10291">
    <property type="entry name" value="GST_C_YfcG_like"/>
    <property type="match status" value="1"/>
</dbReference>
<dbReference type="InterPro" id="IPR010987">
    <property type="entry name" value="Glutathione-S-Trfase_C-like"/>
</dbReference>
<comment type="caution">
    <text evidence="5">The sequence shown here is derived from an EMBL/GenBank/DDBJ whole genome shotgun (WGS) entry which is preliminary data.</text>
</comment>
<dbReference type="Gene3D" id="3.40.30.10">
    <property type="entry name" value="Glutaredoxin"/>
    <property type="match status" value="1"/>
</dbReference>
<organism evidence="5 6">
    <name type="scientific">Powellomyces hirtus</name>
    <dbReference type="NCBI Taxonomy" id="109895"/>
    <lineage>
        <taxon>Eukaryota</taxon>
        <taxon>Fungi</taxon>
        <taxon>Fungi incertae sedis</taxon>
        <taxon>Chytridiomycota</taxon>
        <taxon>Chytridiomycota incertae sedis</taxon>
        <taxon>Chytridiomycetes</taxon>
        <taxon>Spizellomycetales</taxon>
        <taxon>Powellomycetaceae</taxon>
        <taxon>Powellomyces</taxon>
    </lineage>
</organism>
<dbReference type="Pfam" id="PF02798">
    <property type="entry name" value="GST_N"/>
    <property type="match status" value="1"/>
</dbReference>
<evidence type="ECO:0000259" key="4">
    <source>
        <dbReference type="PROSITE" id="PS50405"/>
    </source>
</evidence>
<dbReference type="AlphaFoldDB" id="A0A507E1W9"/>